<protein>
    <submittedName>
        <fullName evidence="1">Uncharacterized protein</fullName>
    </submittedName>
</protein>
<comment type="caution">
    <text evidence="1">The sequence shown here is derived from an EMBL/GenBank/DDBJ whole genome shotgun (WGS) entry which is preliminary data.</text>
</comment>
<reference evidence="1 2" key="1">
    <citation type="journal article" date="2020" name="Mol. Biol. Evol.">
        <title>Distinct Expression and Methylation Patterns for Genes with Different Fates following a Single Whole-Genome Duplication in Flowering Plants.</title>
        <authorList>
            <person name="Shi T."/>
            <person name="Rahmani R.S."/>
            <person name="Gugger P.F."/>
            <person name="Wang M."/>
            <person name="Li H."/>
            <person name="Zhang Y."/>
            <person name="Li Z."/>
            <person name="Wang Q."/>
            <person name="Van de Peer Y."/>
            <person name="Marchal K."/>
            <person name="Chen J."/>
        </authorList>
    </citation>
    <scope>NUCLEOTIDE SEQUENCE [LARGE SCALE GENOMIC DNA]</scope>
    <source>
        <tissue evidence="1">Leaf</tissue>
    </source>
</reference>
<proteinExistence type="predicted"/>
<organism evidence="1 2">
    <name type="scientific">Nelumbo nucifera</name>
    <name type="common">Sacred lotus</name>
    <dbReference type="NCBI Taxonomy" id="4432"/>
    <lineage>
        <taxon>Eukaryota</taxon>
        <taxon>Viridiplantae</taxon>
        <taxon>Streptophyta</taxon>
        <taxon>Embryophyta</taxon>
        <taxon>Tracheophyta</taxon>
        <taxon>Spermatophyta</taxon>
        <taxon>Magnoliopsida</taxon>
        <taxon>Proteales</taxon>
        <taxon>Nelumbonaceae</taxon>
        <taxon>Nelumbo</taxon>
    </lineage>
</organism>
<evidence type="ECO:0000313" key="1">
    <source>
        <dbReference type="EMBL" id="DAD28156.1"/>
    </source>
</evidence>
<dbReference type="EMBL" id="DUZY01000002">
    <property type="protein sequence ID" value="DAD28156.1"/>
    <property type="molecule type" value="Genomic_DNA"/>
</dbReference>
<dbReference type="AlphaFoldDB" id="A0A822YAN7"/>
<dbReference type="Proteomes" id="UP000607653">
    <property type="component" value="Unassembled WGS sequence"/>
</dbReference>
<keyword evidence="2" id="KW-1185">Reference proteome</keyword>
<sequence length="52" mass="5659">MSIPFLCGVGKRPSELLFLFCNARVAISRKTSFIPVPSFAEVTKSFAPINVA</sequence>
<name>A0A822YAN7_NELNU</name>
<evidence type="ECO:0000313" key="2">
    <source>
        <dbReference type="Proteomes" id="UP000607653"/>
    </source>
</evidence>
<accession>A0A822YAN7</accession>
<gene>
    <name evidence="1" type="ORF">HUJ06_029624</name>
</gene>